<organism evidence="2 3">
    <name type="scientific">Asparagus officinalis</name>
    <name type="common">Garden asparagus</name>
    <dbReference type="NCBI Taxonomy" id="4686"/>
    <lineage>
        <taxon>Eukaryota</taxon>
        <taxon>Viridiplantae</taxon>
        <taxon>Streptophyta</taxon>
        <taxon>Embryophyta</taxon>
        <taxon>Tracheophyta</taxon>
        <taxon>Spermatophyta</taxon>
        <taxon>Magnoliopsida</taxon>
        <taxon>Liliopsida</taxon>
        <taxon>Asparagales</taxon>
        <taxon>Asparagaceae</taxon>
        <taxon>Asparagoideae</taxon>
        <taxon>Asparagus</taxon>
    </lineage>
</organism>
<protein>
    <submittedName>
        <fullName evidence="2">Uncharacterized protein</fullName>
    </submittedName>
</protein>
<accession>A0A5P1F780</accession>
<sequence length="122" mass="13242">MPRDSSWTREESPAILVQEPRVGSSSKEPIPLDNEEEQVDYGHDDTDTNLTKPEDADHIGDVEGLDDEYDFEAVGEAMSTPFPVSGGFKLVIDFASASSILVSTPTFEMTEAPAPAPASLIW</sequence>
<dbReference type="Gramene" id="ONK72579">
    <property type="protein sequence ID" value="ONK72579"/>
    <property type="gene ID" value="A4U43_C04F20880"/>
</dbReference>
<evidence type="ECO:0000313" key="3">
    <source>
        <dbReference type="Proteomes" id="UP000243459"/>
    </source>
</evidence>
<reference evidence="3" key="1">
    <citation type="journal article" date="2017" name="Nat. Commun.">
        <title>The asparagus genome sheds light on the origin and evolution of a young Y chromosome.</title>
        <authorList>
            <person name="Harkess A."/>
            <person name="Zhou J."/>
            <person name="Xu C."/>
            <person name="Bowers J.E."/>
            <person name="Van der Hulst R."/>
            <person name="Ayyampalayam S."/>
            <person name="Mercati F."/>
            <person name="Riccardi P."/>
            <person name="McKain M.R."/>
            <person name="Kakrana A."/>
            <person name="Tang H."/>
            <person name="Ray J."/>
            <person name="Groenendijk J."/>
            <person name="Arikit S."/>
            <person name="Mathioni S.M."/>
            <person name="Nakano M."/>
            <person name="Shan H."/>
            <person name="Telgmann-Rauber A."/>
            <person name="Kanno A."/>
            <person name="Yue Z."/>
            <person name="Chen H."/>
            <person name="Li W."/>
            <person name="Chen Y."/>
            <person name="Xu X."/>
            <person name="Zhang Y."/>
            <person name="Luo S."/>
            <person name="Chen H."/>
            <person name="Gao J."/>
            <person name="Mao Z."/>
            <person name="Pires J.C."/>
            <person name="Luo M."/>
            <person name="Kudrna D."/>
            <person name="Wing R.A."/>
            <person name="Meyers B.C."/>
            <person name="Yi K."/>
            <person name="Kong H."/>
            <person name="Lavrijsen P."/>
            <person name="Sunseri F."/>
            <person name="Falavigna A."/>
            <person name="Ye Y."/>
            <person name="Leebens-Mack J.H."/>
            <person name="Chen G."/>
        </authorList>
    </citation>
    <scope>NUCLEOTIDE SEQUENCE [LARGE SCALE GENOMIC DNA]</scope>
    <source>
        <strain evidence="3">cv. DH0086</strain>
    </source>
</reference>
<feature type="compositionally biased region" description="Basic and acidic residues" evidence="1">
    <location>
        <begin position="1"/>
        <end position="12"/>
    </location>
</feature>
<evidence type="ECO:0000256" key="1">
    <source>
        <dbReference type="SAM" id="MobiDB-lite"/>
    </source>
</evidence>
<dbReference type="EMBL" id="CM007384">
    <property type="protein sequence ID" value="ONK72579.1"/>
    <property type="molecule type" value="Genomic_DNA"/>
</dbReference>
<name>A0A5P1F780_ASPOF</name>
<feature type="region of interest" description="Disordered" evidence="1">
    <location>
        <begin position="1"/>
        <end position="59"/>
    </location>
</feature>
<feature type="compositionally biased region" description="Basic and acidic residues" evidence="1">
    <location>
        <begin position="40"/>
        <end position="59"/>
    </location>
</feature>
<evidence type="ECO:0000313" key="2">
    <source>
        <dbReference type="EMBL" id="ONK72579.1"/>
    </source>
</evidence>
<proteinExistence type="predicted"/>
<dbReference type="AlphaFoldDB" id="A0A5P1F780"/>
<gene>
    <name evidence="2" type="ORF">A4U43_C04F20880</name>
</gene>
<dbReference type="Proteomes" id="UP000243459">
    <property type="component" value="Chromosome 4"/>
</dbReference>
<keyword evidence="3" id="KW-1185">Reference proteome</keyword>